<feature type="transmembrane region" description="Helical" evidence="1">
    <location>
        <begin position="95"/>
        <end position="116"/>
    </location>
</feature>
<keyword evidence="1" id="KW-0812">Transmembrane</keyword>
<dbReference type="AlphaFoldDB" id="A0A934W9I7"/>
<reference evidence="2" key="1">
    <citation type="submission" date="2021-01" db="EMBL/GenBank/DDBJ databases">
        <title>Genome sequence of strain Noviherbaspirillum sp. DKR-6.</title>
        <authorList>
            <person name="Chaudhary D.K."/>
        </authorList>
    </citation>
    <scope>NUCLEOTIDE SEQUENCE</scope>
    <source>
        <strain evidence="2">DKR-6</strain>
    </source>
</reference>
<sequence>MAVTPAASPSGHMLHRYASLLRAWIYGATVVCYLAVGLLGMSAAAPLLSALSLAAILVSLPAVGAITRVLSLFFLGVGSWMLIDAGIGARAYLGAYGQMAHLLALFTVLPVLAVPVRLGGYSEAIGALLRGRIAGVMQLNCLVTALAFLCGSFMSLAAVPIMMSSMEPVVDAYPIDDRKRFIAVSAICGYVLPILWTPVSGVVGVVLLALHLDWLRLFPLLFALSVACLAANWLVFYFLELRGRNRPSLPRVSDAPDPAAAIRKLARMLIAIILLVAGIVLLDRWLHIGLLAAVTVVAIPFALIWGASIGRGRASLHEIRMQLALRLPRMADQFAIFLSAGFFSGAMHLSGYDHAANALFLHLHDALGTRPFLLLMPIMALVAAFLGVHPLVAIALLGESLKPEVLGIAVTPLAIALIGSAVLTYMIGPFSGTLGLVQSLNGVSTFRLGLWTAPYAVAYLLLLALTLLLL</sequence>
<feature type="transmembrane region" description="Helical" evidence="1">
    <location>
        <begin position="372"/>
        <end position="398"/>
    </location>
</feature>
<protein>
    <submittedName>
        <fullName evidence="2">Uncharacterized protein</fullName>
    </submittedName>
</protein>
<evidence type="ECO:0000313" key="2">
    <source>
        <dbReference type="EMBL" id="MBK4738163.1"/>
    </source>
</evidence>
<dbReference type="Proteomes" id="UP000622890">
    <property type="component" value="Unassembled WGS sequence"/>
</dbReference>
<feature type="transmembrane region" description="Helical" evidence="1">
    <location>
        <begin position="265"/>
        <end position="282"/>
    </location>
</feature>
<name>A0A934W9I7_9BURK</name>
<gene>
    <name evidence="2" type="ORF">JJB74_26365</name>
</gene>
<feature type="transmembrane region" description="Helical" evidence="1">
    <location>
        <begin position="181"/>
        <end position="211"/>
    </location>
</feature>
<feature type="transmembrane region" description="Helical" evidence="1">
    <location>
        <begin position="448"/>
        <end position="469"/>
    </location>
</feature>
<keyword evidence="1" id="KW-1133">Transmembrane helix</keyword>
<dbReference type="EMBL" id="JAEPBG010000017">
    <property type="protein sequence ID" value="MBK4738163.1"/>
    <property type="molecule type" value="Genomic_DNA"/>
</dbReference>
<accession>A0A934W9I7</accession>
<dbReference type="RefSeq" id="WP_200597130.1">
    <property type="nucleotide sequence ID" value="NZ_JAEPBG010000017.1"/>
</dbReference>
<organism evidence="2 3">
    <name type="scientific">Noviherbaspirillum pedocola</name>
    <dbReference type="NCBI Taxonomy" id="2801341"/>
    <lineage>
        <taxon>Bacteria</taxon>
        <taxon>Pseudomonadati</taxon>
        <taxon>Pseudomonadota</taxon>
        <taxon>Betaproteobacteria</taxon>
        <taxon>Burkholderiales</taxon>
        <taxon>Oxalobacteraceae</taxon>
        <taxon>Noviherbaspirillum</taxon>
    </lineage>
</organism>
<keyword evidence="3" id="KW-1185">Reference proteome</keyword>
<feature type="transmembrane region" description="Helical" evidence="1">
    <location>
        <begin position="288"/>
        <end position="309"/>
    </location>
</feature>
<keyword evidence="1" id="KW-0472">Membrane</keyword>
<feature type="transmembrane region" description="Helical" evidence="1">
    <location>
        <begin position="23"/>
        <end position="44"/>
    </location>
</feature>
<feature type="transmembrane region" description="Helical" evidence="1">
    <location>
        <begin position="405"/>
        <end position="428"/>
    </location>
</feature>
<feature type="transmembrane region" description="Helical" evidence="1">
    <location>
        <begin position="330"/>
        <end position="352"/>
    </location>
</feature>
<feature type="transmembrane region" description="Helical" evidence="1">
    <location>
        <begin position="136"/>
        <end position="161"/>
    </location>
</feature>
<proteinExistence type="predicted"/>
<comment type="caution">
    <text evidence="2">The sequence shown here is derived from an EMBL/GenBank/DDBJ whole genome shotgun (WGS) entry which is preliminary data.</text>
</comment>
<evidence type="ECO:0000256" key="1">
    <source>
        <dbReference type="SAM" id="Phobius"/>
    </source>
</evidence>
<feature type="transmembrane region" description="Helical" evidence="1">
    <location>
        <begin position="217"/>
        <end position="239"/>
    </location>
</feature>
<evidence type="ECO:0000313" key="3">
    <source>
        <dbReference type="Proteomes" id="UP000622890"/>
    </source>
</evidence>
<feature type="transmembrane region" description="Helical" evidence="1">
    <location>
        <begin position="50"/>
        <end position="83"/>
    </location>
</feature>